<feature type="compositionally biased region" description="Gly residues" evidence="1">
    <location>
        <begin position="120"/>
        <end position="132"/>
    </location>
</feature>
<name>A0A1B7NZ31_9EURO</name>
<keyword evidence="3" id="KW-1185">Reference proteome</keyword>
<feature type="region of interest" description="Disordered" evidence="1">
    <location>
        <begin position="46"/>
        <end position="153"/>
    </location>
</feature>
<dbReference type="Proteomes" id="UP000091918">
    <property type="component" value="Unassembled WGS sequence"/>
</dbReference>
<dbReference type="EMBL" id="LGUA01000366">
    <property type="protein sequence ID" value="OAX82040.1"/>
    <property type="molecule type" value="Genomic_DNA"/>
</dbReference>
<dbReference type="STRING" id="1658172.A0A1B7NZ31"/>
<reference evidence="2 3" key="1">
    <citation type="submission" date="2015-07" db="EMBL/GenBank/DDBJ databases">
        <title>Emmonsia species relationships and genome sequence.</title>
        <authorList>
            <person name="Cuomo C.A."/>
            <person name="Schwartz I.S."/>
            <person name="Kenyon C."/>
            <person name="de Hoog G.S."/>
            <person name="Govender N.P."/>
            <person name="Botha A."/>
            <person name="Moreno L."/>
            <person name="de Vries M."/>
            <person name="Munoz J.F."/>
            <person name="Stielow J.B."/>
        </authorList>
    </citation>
    <scope>NUCLEOTIDE SEQUENCE [LARGE SCALE GENOMIC DNA]</scope>
    <source>
        <strain evidence="2 3">CBS 136260</strain>
    </source>
</reference>
<feature type="compositionally biased region" description="Low complexity" evidence="1">
    <location>
        <begin position="133"/>
        <end position="149"/>
    </location>
</feature>
<evidence type="ECO:0000313" key="2">
    <source>
        <dbReference type="EMBL" id="OAX82040.1"/>
    </source>
</evidence>
<organism evidence="2 3">
    <name type="scientific">Emergomyces africanus</name>
    <dbReference type="NCBI Taxonomy" id="1955775"/>
    <lineage>
        <taxon>Eukaryota</taxon>
        <taxon>Fungi</taxon>
        <taxon>Dikarya</taxon>
        <taxon>Ascomycota</taxon>
        <taxon>Pezizomycotina</taxon>
        <taxon>Eurotiomycetes</taxon>
        <taxon>Eurotiomycetidae</taxon>
        <taxon>Onygenales</taxon>
        <taxon>Ajellomycetaceae</taxon>
        <taxon>Emergomyces</taxon>
    </lineage>
</organism>
<gene>
    <name evidence="2" type="ORF">ACJ72_03615</name>
</gene>
<comment type="caution">
    <text evidence="2">The sequence shown here is derived from an EMBL/GenBank/DDBJ whole genome shotgun (WGS) entry which is preliminary data.</text>
</comment>
<feature type="compositionally biased region" description="Low complexity" evidence="1">
    <location>
        <begin position="84"/>
        <end position="101"/>
    </location>
</feature>
<protein>
    <submittedName>
        <fullName evidence="2">Uncharacterized protein</fullName>
    </submittedName>
</protein>
<accession>A0A1B7NZ31</accession>
<feature type="region of interest" description="Disordered" evidence="1">
    <location>
        <begin position="1"/>
        <end position="32"/>
    </location>
</feature>
<sequence>MPSASRSNPRTNNNDPNSNNINNNTTNNPSLATRLGLSLNISSANKDSKYSPLDTNIPPDEATFLTPGSSGEDRGRHSIRARVAGTSGASSSLLPGAAGASSAGGAGDPSLLRSPLRGSFQGGSGIGSGGAAAGDANANNDSSMSSSSSLRRQRACRRQVYYRGVFSLHRRRRRRWRR</sequence>
<proteinExistence type="predicted"/>
<feature type="compositionally biased region" description="Low complexity" evidence="1">
    <location>
        <begin position="7"/>
        <end position="30"/>
    </location>
</feature>
<evidence type="ECO:0000313" key="3">
    <source>
        <dbReference type="Proteomes" id="UP000091918"/>
    </source>
</evidence>
<dbReference type="AlphaFoldDB" id="A0A1B7NZ31"/>
<evidence type="ECO:0000256" key="1">
    <source>
        <dbReference type="SAM" id="MobiDB-lite"/>
    </source>
</evidence>